<evidence type="ECO:0000313" key="9">
    <source>
        <dbReference type="EMBL" id="CAD1847370.1"/>
    </source>
</evidence>
<organism evidence="9">
    <name type="scientific">Ananas comosus var. bracteatus</name>
    <name type="common">red pineapple</name>
    <dbReference type="NCBI Taxonomy" id="296719"/>
    <lineage>
        <taxon>Eukaryota</taxon>
        <taxon>Viridiplantae</taxon>
        <taxon>Streptophyta</taxon>
        <taxon>Embryophyta</taxon>
        <taxon>Tracheophyta</taxon>
        <taxon>Spermatophyta</taxon>
        <taxon>Magnoliopsida</taxon>
        <taxon>Liliopsida</taxon>
        <taxon>Poales</taxon>
        <taxon>Bromeliaceae</taxon>
        <taxon>Bromelioideae</taxon>
        <taxon>Ananas</taxon>
    </lineage>
</organism>
<dbReference type="InterPro" id="IPR050875">
    <property type="entry name" value="Troponin_I"/>
</dbReference>
<evidence type="ECO:0000259" key="8">
    <source>
        <dbReference type="Pfam" id="PF03941"/>
    </source>
</evidence>
<feature type="compositionally biased region" description="Basic and acidic residues" evidence="7">
    <location>
        <begin position="1317"/>
        <end position="1372"/>
    </location>
</feature>
<feature type="region of interest" description="Disordered" evidence="7">
    <location>
        <begin position="1400"/>
        <end position="1432"/>
    </location>
</feature>
<dbReference type="Pfam" id="PF03941">
    <property type="entry name" value="INCENP_ARK-bind"/>
    <property type="match status" value="1"/>
</dbReference>
<evidence type="ECO:0000256" key="5">
    <source>
        <dbReference type="ARBA" id="ARBA00023212"/>
    </source>
</evidence>
<dbReference type="EMBL" id="CAJEUB010000055">
    <property type="protein sequence ID" value="CAD1847370.1"/>
    <property type="molecule type" value="Genomic_DNA"/>
</dbReference>
<proteinExistence type="inferred from homology"/>
<feature type="domain" description="Inner centromere protein ARK-binding" evidence="8">
    <location>
        <begin position="1416"/>
        <end position="1472"/>
    </location>
</feature>
<evidence type="ECO:0000256" key="4">
    <source>
        <dbReference type="ARBA" id="ARBA00022490"/>
    </source>
</evidence>
<dbReference type="GO" id="GO:0005819">
    <property type="term" value="C:spindle"/>
    <property type="evidence" value="ECO:0007669"/>
    <property type="project" value="UniProtKB-SubCell"/>
</dbReference>
<comment type="subcellular location">
    <subcellularLocation>
        <location evidence="2">Cytoplasm</location>
        <location evidence="2">Cytoskeleton</location>
        <location evidence="2">Spindle</location>
    </subcellularLocation>
    <subcellularLocation>
        <location evidence="1">Nucleus</location>
    </subcellularLocation>
</comment>
<dbReference type="GO" id="GO:0005634">
    <property type="term" value="C:nucleus"/>
    <property type="evidence" value="ECO:0007669"/>
    <property type="project" value="UniProtKB-SubCell"/>
</dbReference>
<comment type="similarity">
    <text evidence="3">Belongs to the INCENP family.</text>
</comment>
<gene>
    <name evidence="9" type="ORF">CB5_LOCUS30581</name>
</gene>
<dbReference type="PANTHER" id="PTHR13738">
    <property type="entry name" value="TROPONIN I"/>
    <property type="match status" value="1"/>
</dbReference>
<feature type="region of interest" description="Disordered" evidence="7">
    <location>
        <begin position="992"/>
        <end position="1015"/>
    </location>
</feature>
<evidence type="ECO:0000256" key="1">
    <source>
        <dbReference type="ARBA" id="ARBA00004123"/>
    </source>
</evidence>
<name>A0A6V7QVU2_ANACO</name>
<feature type="compositionally biased region" description="Acidic residues" evidence="7">
    <location>
        <begin position="1417"/>
        <end position="1427"/>
    </location>
</feature>
<evidence type="ECO:0000256" key="2">
    <source>
        <dbReference type="ARBA" id="ARBA00004186"/>
    </source>
</evidence>
<sequence>MSTLEHLFMQIFERKNWIEGQLRLQIESYGESLGYNLLADGVRPPEWLWTVGFDAPHRADHKEIYGAQITSDFLFPPTLVNTPANQRARFTLPTLKETNLSQSSFFTETCVNIGGTLPLAQHGKTSGQQDKAESDIAEAYAEFSTFSRIHRSRSRQRDLENRLNEKPEATVVDRKDTINTGIVTRSRASIRLERAKESTVVKSVVDTVTDCRNSQSRHLDPKHSHDNLSKPDEPSEDMEGARRTSETQLISCLATSVKEDNLAIHCNAEAVVSSGCTAGTVSEVPTIDHFELKIGDAVASTLPEADLSVEPKKLLFDGIELCVQVEKPFMALETENQVECAESEHLKQCDFNGISLACFEEERKGRDSVIFVREENALVAKDELLQQKPERAGVSSANGHICGKDDVSYTSHVNKVLTDGQKEMLKLLRTREPEDNSQTTMYNSMPSNLPVAEPLELISRNDTSMTSFVASPGQCTIKPDKKDKELKGTSDDLFQHTDISNSDGLVSPLTEKVETFRNKDDVATPLEFGKSSITQPSKIKQTPENCCLSDYMELTVDDTPNTSDKVPKTQNHDTNSHSLDRNLGSCGKNDYISPYPDEFSMHPGVTKDEIHQELNVVAEKSVISFTAALNDREISGSSPAAQCCLRSPGGNEKNTPFDLKGKNISGNSKRPSKTQLHANGVSWPKRRKMNCHSNNFLATPPRAKVQPVLNSQGDSKDLLMNQENDSGASLTFRPLSLANEMESNRADVAADGCFDVLSQSSKISLSKEFESQESGPLMKADKAILLNCWQMEPKQLLSPVSYLDDGVPSPFSELAARTIQSTPSKPAENCNSEEDGHDLLCSQNMSKHEISRRSSLNVEINDKEVRDNYDNLDASNIAKPSQYSDDSVECDGTMPEFEGFSIDVPSSVEDDILLNSSEVESLKEERASLLEHLYCSCPSARYKINKFPDLYQSSTTGVLELMRTTNSLESENREFPGLYENIGLEFADTSAGRSHSQSIPSLSARLGQETSKPPLTPLVEKFSERKLSGRSGASSETVGSKPELTCFRIDEDISTADENDGQDGIYTSEERDCLEGAKAASNRKALQDVTATYQNVAPSKLEAYAGKKVGQQHMSLGNACPSKMKSKENRIHSVDGDRVSKVAELICSRSSKAEIAGEANERKRSQANLQKGCKPTNIVSNISSFIPLVKQKQQAPAVKGKKDIRVKALEAAEAAKRLEQKKQNEREMRKEAAKVERIRLKQEKELKLKQEEDQRKKKEADIAARKRQREEEERLKQEKELKLKQEEDQRKKKEADNAARKRQREEEEKKKEKKRKCIEEARKLQKEKEERINVEKEEKDARRKASDEQEQKKKGLVHDTKGQLKPDKEEVVVGCKDEELSTSVAGARTHDSNVLEAQQTLKNAVEQSYEMSPYRDSDDEDDDDGDEEIRRRRKYYPSWARRECLEQILLSKQHIDPREIFSRKSSFNLSEVLSPHIPRRQL</sequence>
<evidence type="ECO:0000256" key="3">
    <source>
        <dbReference type="ARBA" id="ARBA00010042"/>
    </source>
</evidence>
<reference evidence="9" key="1">
    <citation type="submission" date="2020-07" db="EMBL/GenBank/DDBJ databases">
        <authorList>
            <person name="Lin J."/>
        </authorList>
    </citation>
    <scope>NUCLEOTIDE SEQUENCE</scope>
</reference>
<accession>A0A6V7QVU2</accession>
<evidence type="ECO:0000256" key="7">
    <source>
        <dbReference type="SAM" id="MobiDB-lite"/>
    </source>
</evidence>
<feature type="compositionally biased region" description="Basic and acidic residues" evidence="7">
    <location>
        <begin position="217"/>
        <end position="244"/>
    </location>
</feature>
<protein>
    <recommendedName>
        <fullName evidence="8">Inner centromere protein ARK-binding domain-containing protein</fullName>
    </recommendedName>
</protein>
<keyword evidence="5" id="KW-0206">Cytoskeleton</keyword>
<feature type="region of interest" description="Disordered" evidence="7">
    <location>
        <begin position="212"/>
        <end position="244"/>
    </location>
</feature>
<feature type="compositionally biased region" description="Polar residues" evidence="7">
    <location>
        <begin position="992"/>
        <end position="1001"/>
    </location>
</feature>
<keyword evidence="6" id="KW-0539">Nucleus</keyword>
<evidence type="ECO:0000256" key="6">
    <source>
        <dbReference type="ARBA" id="ARBA00023242"/>
    </source>
</evidence>
<feature type="compositionally biased region" description="Polar residues" evidence="7">
    <location>
        <begin position="1400"/>
        <end position="1410"/>
    </location>
</feature>
<feature type="region of interest" description="Disordered" evidence="7">
    <location>
        <begin position="558"/>
        <end position="585"/>
    </location>
</feature>
<feature type="compositionally biased region" description="Basic and acidic residues" evidence="7">
    <location>
        <begin position="1217"/>
        <end position="1310"/>
    </location>
</feature>
<dbReference type="InterPro" id="IPR005635">
    <property type="entry name" value="Inner_centromere_prot_ARK-bd"/>
</dbReference>
<keyword evidence="4" id="KW-0963">Cytoplasm</keyword>
<dbReference type="PANTHER" id="PTHR13738:SF1">
    <property type="entry name" value="TROPONIN I"/>
    <property type="match status" value="1"/>
</dbReference>
<feature type="compositionally biased region" description="Basic and acidic residues" evidence="7">
    <location>
        <begin position="565"/>
        <end position="580"/>
    </location>
</feature>
<feature type="region of interest" description="Disordered" evidence="7">
    <location>
        <begin position="1217"/>
        <end position="1372"/>
    </location>
</feature>